<reference evidence="10 11" key="1">
    <citation type="submission" date="2019-01" db="EMBL/GenBank/DDBJ databases">
        <title>Sequencing of cultivated peanut Arachis hypogaea provides insights into genome evolution and oil improvement.</title>
        <authorList>
            <person name="Chen X."/>
        </authorList>
    </citation>
    <scope>NUCLEOTIDE SEQUENCE [LARGE SCALE GENOMIC DNA]</scope>
    <source>
        <strain evidence="11">cv. Fuhuasheng</strain>
        <tissue evidence="10">Leaves</tissue>
    </source>
</reference>
<dbReference type="InterPro" id="IPR029044">
    <property type="entry name" value="Nucleotide-diphossugar_trans"/>
</dbReference>
<sequence>MPVRQFYWLFKDPRARNIEDVLILSEDHLYRMNYMDLIQVHRENKVELGIDCKRRYGWKVGFFVRDTIDMFI</sequence>
<protein>
    <recommendedName>
        <fullName evidence="4">glucose-1-phosphate adenylyltransferase</fullName>
        <ecNumber evidence="4">2.7.7.27</ecNumber>
    </recommendedName>
</protein>
<dbReference type="EMBL" id="SDMP01000017">
    <property type="protein sequence ID" value="RYQ98553.1"/>
    <property type="molecule type" value="Genomic_DNA"/>
</dbReference>
<dbReference type="GO" id="GO:0019252">
    <property type="term" value="P:starch biosynthetic process"/>
    <property type="evidence" value="ECO:0007669"/>
    <property type="project" value="UniProtKB-KW"/>
</dbReference>
<comment type="similarity">
    <text evidence="3">Belongs to the bacterial/plant glucose-1-phosphate adenylyltransferase family.</text>
</comment>
<accession>A0A444Y9F6</accession>
<comment type="pathway">
    <text evidence="2">Glycan biosynthesis; starch biosynthesis.</text>
</comment>
<evidence type="ECO:0000313" key="11">
    <source>
        <dbReference type="Proteomes" id="UP000289738"/>
    </source>
</evidence>
<name>A0A444Y9F6_ARAHY</name>
<keyword evidence="5" id="KW-0021">Allosteric enzyme</keyword>
<dbReference type="Gene3D" id="3.90.550.10">
    <property type="entry name" value="Spore Coat Polysaccharide Biosynthesis Protein SpsA, Chain A"/>
    <property type="match status" value="1"/>
</dbReference>
<keyword evidence="6" id="KW-0808">Transferase</keyword>
<evidence type="ECO:0000256" key="1">
    <source>
        <dbReference type="ARBA" id="ARBA00000956"/>
    </source>
</evidence>
<dbReference type="GO" id="GO:0008878">
    <property type="term" value="F:glucose-1-phosphate adenylyltransferase activity"/>
    <property type="evidence" value="ECO:0007669"/>
    <property type="project" value="UniProtKB-EC"/>
</dbReference>
<evidence type="ECO:0000256" key="5">
    <source>
        <dbReference type="ARBA" id="ARBA00022533"/>
    </source>
</evidence>
<evidence type="ECO:0000256" key="9">
    <source>
        <dbReference type="ARBA" id="ARBA00022922"/>
    </source>
</evidence>
<dbReference type="PANTHER" id="PTHR43523">
    <property type="entry name" value="GLUCOSE-1-PHOSPHATE ADENYLYLTRANSFERASE-RELATED"/>
    <property type="match status" value="1"/>
</dbReference>
<dbReference type="EC" id="2.7.7.27" evidence="4"/>
<evidence type="ECO:0000256" key="6">
    <source>
        <dbReference type="ARBA" id="ARBA00022679"/>
    </source>
</evidence>
<comment type="catalytic activity">
    <reaction evidence="1">
        <text>alpha-D-glucose 1-phosphate + ATP + H(+) = ADP-alpha-D-glucose + diphosphate</text>
        <dbReference type="Rhea" id="RHEA:12120"/>
        <dbReference type="ChEBI" id="CHEBI:15378"/>
        <dbReference type="ChEBI" id="CHEBI:30616"/>
        <dbReference type="ChEBI" id="CHEBI:33019"/>
        <dbReference type="ChEBI" id="CHEBI:57498"/>
        <dbReference type="ChEBI" id="CHEBI:58601"/>
        <dbReference type="EC" id="2.7.7.27"/>
    </reaction>
</comment>
<proteinExistence type="inferred from homology"/>
<dbReference type="Proteomes" id="UP000289738">
    <property type="component" value="Chromosome B07"/>
</dbReference>
<keyword evidence="9" id="KW-0750">Starch biosynthesis</keyword>
<organism evidence="10 11">
    <name type="scientific">Arachis hypogaea</name>
    <name type="common">Peanut</name>
    <dbReference type="NCBI Taxonomy" id="3818"/>
    <lineage>
        <taxon>Eukaryota</taxon>
        <taxon>Viridiplantae</taxon>
        <taxon>Streptophyta</taxon>
        <taxon>Embryophyta</taxon>
        <taxon>Tracheophyta</taxon>
        <taxon>Spermatophyta</taxon>
        <taxon>Magnoliopsida</taxon>
        <taxon>eudicotyledons</taxon>
        <taxon>Gunneridae</taxon>
        <taxon>Pentapetalae</taxon>
        <taxon>rosids</taxon>
        <taxon>fabids</taxon>
        <taxon>Fabales</taxon>
        <taxon>Fabaceae</taxon>
        <taxon>Papilionoideae</taxon>
        <taxon>50 kb inversion clade</taxon>
        <taxon>dalbergioids sensu lato</taxon>
        <taxon>Dalbergieae</taxon>
        <taxon>Pterocarpus clade</taxon>
        <taxon>Arachis</taxon>
    </lineage>
</organism>
<evidence type="ECO:0000256" key="4">
    <source>
        <dbReference type="ARBA" id="ARBA00012460"/>
    </source>
</evidence>
<dbReference type="InterPro" id="IPR011831">
    <property type="entry name" value="ADP-Glc_PPase"/>
</dbReference>
<keyword evidence="8" id="KW-0547">Nucleotide-binding</keyword>
<gene>
    <name evidence="10" type="ORF">Ahy_B07g086291</name>
</gene>
<evidence type="ECO:0000256" key="2">
    <source>
        <dbReference type="ARBA" id="ARBA00004727"/>
    </source>
</evidence>
<dbReference type="PANTHER" id="PTHR43523:SF12">
    <property type="entry name" value="GLUCOSE-1-PHOSPHATE ADENYLYLTRANSFERASE LARGE SUBUNIT 1, CHLOROPLASTIC-RELATED"/>
    <property type="match status" value="1"/>
</dbReference>
<evidence type="ECO:0000256" key="8">
    <source>
        <dbReference type="ARBA" id="ARBA00022741"/>
    </source>
</evidence>
<keyword evidence="11" id="KW-1185">Reference proteome</keyword>
<dbReference type="GO" id="GO:0005978">
    <property type="term" value="P:glycogen biosynthetic process"/>
    <property type="evidence" value="ECO:0007669"/>
    <property type="project" value="InterPro"/>
</dbReference>
<keyword evidence="7" id="KW-0548">Nucleotidyltransferase</keyword>
<dbReference type="AlphaFoldDB" id="A0A444Y9F6"/>
<dbReference type="STRING" id="3818.A0A444Y9F6"/>
<evidence type="ECO:0000256" key="3">
    <source>
        <dbReference type="ARBA" id="ARBA00010443"/>
    </source>
</evidence>
<comment type="caution">
    <text evidence="10">The sequence shown here is derived from an EMBL/GenBank/DDBJ whole genome shotgun (WGS) entry which is preliminary data.</text>
</comment>
<evidence type="ECO:0000256" key="7">
    <source>
        <dbReference type="ARBA" id="ARBA00022695"/>
    </source>
</evidence>
<dbReference type="GO" id="GO:0000166">
    <property type="term" value="F:nucleotide binding"/>
    <property type="evidence" value="ECO:0007669"/>
    <property type="project" value="UniProtKB-KW"/>
</dbReference>
<evidence type="ECO:0000313" key="10">
    <source>
        <dbReference type="EMBL" id="RYQ98553.1"/>
    </source>
</evidence>